<dbReference type="STRING" id="1742359.GCA_001439625_04319"/>
<keyword evidence="6" id="KW-0012">Acyltransferase</keyword>
<evidence type="ECO:0008006" key="9">
    <source>
        <dbReference type="Google" id="ProtNLM"/>
    </source>
</evidence>
<dbReference type="GO" id="GO:0016020">
    <property type="term" value="C:membrane"/>
    <property type="evidence" value="ECO:0007669"/>
    <property type="project" value="GOC"/>
</dbReference>
<dbReference type="EMBL" id="CP042593">
    <property type="protein sequence ID" value="QED46220.1"/>
    <property type="molecule type" value="Genomic_DNA"/>
</dbReference>
<evidence type="ECO:0000256" key="6">
    <source>
        <dbReference type="ARBA" id="ARBA00023315"/>
    </source>
</evidence>
<dbReference type="InterPro" id="IPR007691">
    <property type="entry name" value="LpxD"/>
</dbReference>
<dbReference type="InterPro" id="IPR011004">
    <property type="entry name" value="Trimer_LpxA-like_sf"/>
</dbReference>
<dbReference type="Gene3D" id="2.160.10.10">
    <property type="entry name" value="Hexapeptide repeat proteins"/>
    <property type="match status" value="1"/>
</dbReference>
<dbReference type="InterPro" id="IPR018357">
    <property type="entry name" value="Hexapep_transf_CS"/>
</dbReference>
<dbReference type="Proteomes" id="UP000321555">
    <property type="component" value="Chromosome"/>
</dbReference>
<keyword evidence="3" id="KW-0808">Transferase</keyword>
<dbReference type="Gene3D" id="3.40.1390.10">
    <property type="entry name" value="MurE/MurF, N-terminal domain"/>
    <property type="match status" value="1"/>
</dbReference>
<keyword evidence="2" id="KW-0441">Lipid A biosynthesis</keyword>
<keyword evidence="5" id="KW-0443">Lipid metabolism</keyword>
<keyword evidence="8" id="KW-1185">Reference proteome</keyword>
<dbReference type="Pfam" id="PF14602">
    <property type="entry name" value="Hexapep_2"/>
    <property type="match status" value="1"/>
</dbReference>
<accession>A0A5B8YZU7</accession>
<proteinExistence type="predicted"/>
<dbReference type="GO" id="GO:0016410">
    <property type="term" value="F:N-acyltransferase activity"/>
    <property type="evidence" value="ECO:0007669"/>
    <property type="project" value="InterPro"/>
</dbReference>
<dbReference type="Pfam" id="PF00132">
    <property type="entry name" value="Hexapep"/>
    <property type="match status" value="1"/>
</dbReference>
<dbReference type="PANTHER" id="PTHR43378:SF2">
    <property type="entry name" value="UDP-3-O-ACYLGLUCOSAMINE N-ACYLTRANSFERASE 1, MITOCHONDRIAL-RELATED"/>
    <property type="match status" value="1"/>
</dbReference>
<dbReference type="RefSeq" id="WP_057775506.1">
    <property type="nucleotide sequence ID" value="NZ_CP042593.1"/>
</dbReference>
<dbReference type="AlphaFoldDB" id="A0A5B8YZU7"/>
<evidence type="ECO:0000256" key="5">
    <source>
        <dbReference type="ARBA" id="ARBA00023098"/>
    </source>
</evidence>
<reference evidence="8" key="1">
    <citation type="submission" date="2019-08" db="EMBL/GenBank/DDBJ databases">
        <authorList>
            <person name="Zheng X."/>
        </authorList>
    </citation>
    <scope>NUCLEOTIDE SEQUENCE [LARGE SCALE GENOMIC DNA]</scope>
    <source>
        <strain evidence="8">FJAT-25496</strain>
    </source>
</reference>
<dbReference type="SUPFAM" id="SSF51161">
    <property type="entry name" value="Trimeric LpxA-like enzymes"/>
    <property type="match status" value="1"/>
</dbReference>
<dbReference type="PROSITE" id="PS00101">
    <property type="entry name" value="HEXAPEP_TRANSFERASES"/>
    <property type="match status" value="1"/>
</dbReference>
<dbReference type="KEGG" id="bda:FSZ17_02385"/>
<sequence length="307" mass="33295">MNIHLKLDDLLDFLIEKKLYHPDIIDKTAKGTVIKGFSSIFHSKPNTLSWMKNQSFDWSTIQSSVVICARNAVLPENTGIIFIPVENPRDTFAIVMNKFYPQDSLFGISETAVIGENCELGNNIYIGHHAVIGNNVKIGDNTQIHHNVTIHDSTSIGSNCIIHSGVVIGEDGFGYHNDTDGSIFKLPHIAGVIIEDHVEVGTNSCIVRGKLIDTVIKNNVKIGNLSHISHDVFIDENAIITHLTHIGGNTKINSHSWIAPGVVLKQGVSIGENALVGMGAAVIRDVNPNETVAGVPAKPITRKSPNA</sequence>
<protein>
    <recommendedName>
        <fullName evidence="9">UDP-3-O-(3-hydroxymyristoyl)glucosamine N-acyltransferase</fullName>
    </recommendedName>
</protein>
<dbReference type="GO" id="GO:0009245">
    <property type="term" value="P:lipid A biosynthetic process"/>
    <property type="evidence" value="ECO:0007669"/>
    <property type="project" value="UniProtKB-KW"/>
</dbReference>
<name>A0A5B8YZU7_CYTDA</name>
<dbReference type="InterPro" id="IPR001451">
    <property type="entry name" value="Hexapep"/>
</dbReference>
<evidence type="ECO:0000313" key="7">
    <source>
        <dbReference type="EMBL" id="QED46220.1"/>
    </source>
</evidence>
<dbReference type="CDD" id="cd03352">
    <property type="entry name" value="LbH_LpxD"/>
    <property type="match status" value="1"/>
</dbReference>
<keyword evidence="4" id="KW-0677">Repeat</keyword>
<evidence type="ECO:0000313" key="8">
    <source>
        <dbReference type="Proteomes" id="UP000321555"/>
    </source>
</evidence>
<evidence type="ECO:0000256" key="2">
    <source>
        <dbReference type="ARBA" id="ARBA00022556"/>
    </source>
</evidence>
<evidence type="ECO:0000256" key="4">
    <source>
        <dbReference type="ARBA" id="ARBA00022737"/>
    </source>
</evidence>
<gene>
    <name evidence="7" type="ORF">FSZ17_02385</name>
</gene>
<organism evidence="7 8">
    <name type="scientific">Cytobacillus dafuensis</name>
    <name type="common">Bacillus dafuensis</name>
    <dbReference type="NCBI Taxonomy" id="1742359"/>
    <lineage>
        <taxon>Bacteria</taxon>
        <taxon>Bacillati</taxon>
        <taxon>Bacillota</taxon>
        <taxon>Bacilli</taxon>
        <taxon>Bacillales</taxon>
        <taxon>Bacillaceae</taxon>
        <taxon>Cytobacillus</taxon>
    </lineage>
</organism>
<keyword evidence="1" id="KW-0444">Lipid biosynthesis</keyword>
<dbReference type="PANTHER" id="PTHR43378">
    <property type="entry name" value="UDP-3-O-ACYLGLUCOSAMINE N-ACYLTRANSFERASE"/>
    <property type="match status" value="1"/>
</dbReference>
<evidence type="ECO:0000256" key="3">
    <source>
        <dbReference type="ARBA" id="ARBA00022679"/>
    </source>
</evidence>
<dbReference type="OrthoDB" id="9784739at2"/>
<evidence type="ECO:0000256" key="1">
    <source>
        <dbReference type="ARBA" id="ARBA00022516"/>
    </source>
</evidence>